<feature type="transmembrane region" description="Helical" evidence="1">
    <location>
        <begin position="145"/>
        <end position="161"/>
    </location>
</feature>
<accession>A0A1F6D917</accession>
<keyword evidence="1" id="KW-0472">Membrane</keyword>
<organism evidence="2 3">
    <name type="scientific">Candidatus Kaiserbacteria bacterium RIFCSPHIGHO2_01_FULL_55_17</name>
    <dbReference type="NCBI Taxonomy" id="1798484"/>
    <lineage>
        <taxon>Bacteria</taxon>
        <taxon>Candidatus Kaiseribacteriota</taxon>
    </lineage>
</organism>
<feature type="transmembrane region" description="Helical" evidence="1">
    <location>
        <begin position="39"/>
        <end position="61"/>
    </location>
</feature>
<keyword evidence="1" id="KW-1133">Transmembrane helix</keyword>
<gene>
    <name evidence="2" type="ORF">A2853_00460</name>
</gene>
<name>A0A1F6D917_9BACT</name>
<dbReference type="AlphaFoldDB" id="A0A1F6D917"/>
<evidence type="ECO:0008006" key="4">
    <source>
        <dbReference type="Google" id="ProtNLM"/>
    </source>
</evidence>
<evidence type="ECO:0000256" key="1">
    <source>
        <dbReference type="SAM" id="Phobius"/>
    </source>
</evidence>
<sequence>MNLDAITGVYSAIPTDWMILGVFAIFAAFDILRSGARRACTAALALPIALLLFVTTENTAFIGELVRQFSTPILQVVLVGILFAAAFVTISRIGLSWGGETGQTIQAAVGGVALAAIVTTLWLATPALQEVWSFGPQVAEIFGESYRFFWLFGSYAALAFVRNG</sequence>
<feature type="transmembrane region" description="Helical" evidence="1">
    <location>
        <begin position="107"/>
        <end position="125"/>
    </location>
</feature>
<evidence type="ECO:0000313" key="2">
    <source>
        <dbReference type="EMBL" id="OGG57830.1"/>
    </source>
</evidence>
<evidence type="ECO:0000313" key="3">
    <source>
        <dbReference type="Proteomes" id="UP000177958"/>
    </source>
</evidence>
<reference evidence="2 3" key="1">
    <citation type="journal article" date="2016" name="Nat. Commun.">
        <title>Thousands of microbial genomes shed light on interconnected biogeochemical processes in an aquifer system.</title>
        <authorList>
            <person name="Anantharaman K."/>
            <person name="Brown C.T."/>
            <person name="Hug L.A."/>
            <person name="Sharon I."/>
            <person name="Castelle C.J."/>
            <person name="Probst A.J."/>
            <person name="Thomas B.C."/>
            <person name="Singh A."/>
            <person name="Wilkins M.J."/>
            <person name="Karaoz U."/>
            <person name="Brodie E.L."/>
            <person name="Williams K.H."/>
            <person name="Hubbard S.S."/>
            <person name="Banfield J.F."/>
        </authorList>
    </citation>
    <scope>NUCLEOTIDE SEQUENCE [LARGE SCALE GENOMIC DNA]</scope>
</reference>
<dbReference type="Proteomes" id="UP000177958">
    <property type="component" value="Unassembled WGS sequence"/>
</dbReference>
<proteinExistence type="predicted"/>
<comment type="caution">
    <text evidence="2">The sequence shown here is derived from an EMBL/GenBank/DDBJ whole genome shotgun (WGS) entry which is preliminary data.</text>
</comment>
<protein>
    <recommendedName>
        <fullName evidence="4">Colicin V production protein</fullName>
    </recommendedName>
</protein>
<keyword evidence="1" id="KW-0812">Transmembrane</keyword>
<dbReference type="EMBL" id="MFKX01000010">
    <property type="protein sequence ID" value="OGG57830.1"/>
    <property type="molecule type" value="Genomic_DNA"/>
</dbReference>
<feature type="transmembrane region" description="Helical" evidence="1">
    <location>
        <begin position="73"/>
        <end position="95"/>
    </location>
</feature>
<feature type="transmembrane region" description="Helical" evidence="1">
    <location>
        <begin position="12"/>
        <end position="32"/>
    </location>
</feature>